<reference evidence="1 2" key="1">
    <citation type="journal article" date="2011" name="PLoS ONE">
        <title>Haloquadratum walsbyi: limited diversity in a global pond.</title>
        <authorList>
            <person name="Dyall-Smith M."/>
            <person name="Pfeiffer F."/>
            <person name="Klee K."/>
            <person name="Palm P."/>
            <person name="Gross K."/>
            <person name="Schuster S.C."/>
            <person name="Rampp M."/>
            <person name="Oesterhelt D."/>
        </authorList>
    </citation>
    <scope>NUCLEOTIDE SEQUENCE [LARGE SCALE GENOMIC DNA]</scope>
    <source>
        <strain evidence="2">DSM 16854 / JCM 12705 / C23</strain>
    </source>
</reference>
<dbReference type="AlphaFoldDB" id="G0LG49"/>
<evidence type="ECO:0000313" key="2">
    <source>
        <dbReference type="Proteomes" id="UP000007954"/>
    </source>
</evidence>
<sequence length="225" mass="25985">MSGFIDRENEIFGVLQDFKAEGLDFVVVGGYGVSAYQHRYSVDADIVLRSEDLEWFTQVLEQRGFEKDTDRDLVYSGRYLAYLKDEELPVTIDLLVDELQCRQTDASWSYQYFEGHSVEKEIEGSEESVQVRVPSEELLIAVKLHSGRLTDARDVVALIEDAEMEEVEKHIDRGDRERLRQVLENIEQTISDTDFEDSFKGVFSQNTLPTKQIQRLQGFIQEVTE</sequence>
<name>G0LG49_HALWC</name>
<dbReference type="EMBL" id="FR746099">
    <property type="protein sequence ID" value="CCC39069.1"/>
    <property type="molecule type" value="Genomic_DNA"/>
</dbReference>
<dbReference type="RefSeq" id="WP_014555013.1">
    <property type="nucleotide sequence ID" value="NC_017459.1"/>
</dbReference>
<protein>
    <submittedName>
        <fullName evidence="1">Uncharacterized protein</fullName>
    </submittedName>
</protein>
<dbReference type="HOGENOM" id="CLU_1197616_0_0_2"/>
<evidence type="ECO:0000313" key="1">
    <source>
        <dbReference type="EMBL" id="CCC39069.1"/>
    </source>
</evidence>
<proteinExistence type="predicted"/>
<dbReference type="KEGG" id="hwc:Hqrw_1094"/>
<accession>G0LG49</accession>
<dbReference type="Proteomes" id="UP000007954">
    <property type="component" value="Chromosome"/>
</dbReference>
<dbReference type="OrthoDB" id="165795at2157"/>
<gene>
    <name evidence="1" type="ordered locus">Hqrw_1094</name>
</gene>
<dbReference type="GeneID" id="12445705"/>
<dbReference type="SUPFAM" id="SSF81301">
    <property type="entry name" value="Nucleotidyltransferase"/>
    <property type="match status" value="1"/>
</dbReference>
<dbReference type="InterPro" id="IPR043519">
    <property type="entry name" value="NT_sf"/>
</dbReference>
<organism evidence="1 2">
    <name type="scientific">Haloquadratum walsbyi (strain DSM 16854 / JCM 12705 / C23)</name>
    <dbReference type="NCBI Taxonomy" id="768065"/>
    <lineage>
        <taxon>Archaea</taxon>
        <taxon>Methanobacteriati</taxon>
        <taxon>Methanobacteriota</taxon>
        <taxon>Stenosarchaea group</taxon>
        <taxon>Halobacteria</taxon>
        <taxon>Halobacteriales</taxon>
        <taxon>Haloferacaceae</taxon>
        <taxon>Haloquadratum</taxon>
    </lineage>
</organism>
<dbReference type="Gene3D" id="3.30.460.40">
    <property type="match status" value="1"/>
</dbReference>